<sequence length="108" mass="12593">MSEYHRVSNLSETSPIRVKLPELNLPIFAGDVTEWLSFSHSFQSLIIQNPELSDTQRFIYLKSCLKGSALEDSLRLSKRTIVFRIPLDSLELRNWITTLDCFTNFEFH</sequence>
<dbReference type="InterPro" id="IPR005312">
    <property type="entry name" value="DUF1759"/>
</dbReference>
<name>A0A8D8WUG5_9HEMI</name>
<dbReference type="AlphaFoldDB" id="A0A8D8WUG5"/>
<protein>
    <submittedName>
        <fullName evidence="1">Uncharacterized protein</fullName>
    </submittedName>
</protein>
<reference evidence="1" key="1">
    <citation type="submission" date="2021-05" db="EMBL/GenBank/DDBJ databases">
        <authorList>
            <person name="Alioto T."/>
            <person name="Alioto T."/>
            <person name="Gomez Garrido J."/>
        </authorList>
    </citation>
    <scope>NUCLEOTIDE SEQUENCE</scope>
</reference>
<dbReference type="EMBL" id="HBUF01224561">
    <property type="protein sequence ID" value="CAG6670895.1"/>
    <property type="molecule type" value="Transcribed_RNA"/>
</dbReference>
<organism evidence="1">
    <name type="scientific">Cacopsylla melanoneura</name>
    <dbReference type="NCBI Taxonomy" id="428564"/>
    <lineage>
        <taxon>Eukaryota</taxon>
        <taxon>Metazoa</taxon>
        <taxon>Ecdysozoa</taxon>
        <taxon>Arthropoda</taxon>
        <taxon>Hexapoda</taxon>
        <taxon>Insecta</taxon>
        <taxon>Pterygota</taxon>
        <taxon>Neoptera</taxon>
        <taxon>Paraneoptera</taxon>
        <taxon>Hemiptera</taxon>
        <taxon>Sternorrhyncha</taxon>
        <taxon>Psylloidea</taxon>
        <taxon>Psyllidae</taxon>
        <taxon>Psyllinae</taxon>
        <taxon>Cacopsylla</taxon>
    </lineage>
</organism>
<proteinExistence type="predicted"/>
<evidence type="ECO:0000313" key="1">
    <source>
        <dbReference type="EMBL" id="CAG6670895.1"/>
    </source>
</evidence>
<accession>A0A8D8WUG5</accession>
<dbReference type="Pfam" id="PF03564">
    <property type="entry name" value="DUF1759"/>
    <property type="match status" value="1"/>
</dbReference>